<evidence type="ECO:0000313" key="1">
    <source>
        <dbReference type="EMBL" id="KAF9937777.1"/>
    </source>
</evidence>
<proteinExistence type="predicted"/>
<sequence>MSGQNTSGRARPMSMIVVGGLASSGYSSSYWFPVEQSFVRIVPDVSGQFYGGDNTPTDFR</sequence>
<feature type="non-terminal residue" evidence="1">
    <location>
        <position position="60"/>
    </location>
</feature>
<dbReference type="EMBL" id="JAAAHY010003788">
    <property type="protein sequence ID" value="KAF9937777.1"/>
    <property type="molecule type" value="Genomic_DNA"/>
</dbReference>
<organism evidence="1 2">
    <name type="scientific">Mortierella alpina</name>
    <name type="common">Oleaginous fungus</name>
    <name type="synonym">Mortierella renispora</name>
    <dbReference type="NCBI Taxonomy" id="64518"/>
    <lineage>
        <taxon>Eukaryota</taxon>
        <taxon>Fungi</taxon>
        <taxon>Fungi incertae sedis</taxon>
        <taxon>Mucoromycota</taxon>
        <taxon>Mortierellomycotina</taxon>
        <taxon>Mortierellomycetes</taxon>
        <taxon>Mortierellales</taxon>
        <taxon>Mortierellaceae</taxon>
        <taxon>Mortierella</taxon>
    </lineage>
</organism>
<accession>A0A9P6ILS3</accession>
<name>A0A9P6ILS3_MORAP</name>
<gene>
    <name evidence="1" type="ORF">BGZ70_006631</name>
</gene>
<keyword evidence="2" id="KW-1185">Reference proteome</keyword>
<reference evidence="1" key="1">
    <citation type="journal article" date="2020" name="Fungal Divers.">
        <title>Resolving the Mortierellaceae phylogeny through synthesis of multi-gene phylogenetics and phylogenomics.</title>
        <authorList>
            <person name="Vandepol N."/>
            <person name="Liber J."/>
            <person name="Desiro A."/>
            <person name="Na H."/>
            <person name="Kennedy M."/>
            <person name="Barry K."/>
            <person name="Grigoriev I.V."/>
            <person name="Miller A.N."/>
            <person name="O'Donnell K."/>
            <person name="Stajich J.E."/>
            <person name="Bonito G."/>
        </authorList>
    </citation>
    <scope>NUCLEOTIDE SEQUENCE</scope>
    <source>
        <strain evidence="1">CK1249</strain>
    </source>
</reference>
<protein>
    <submittedName>
        <fullName evidence="1">Uncharacterized protein</fullName>
    </submittedName>
</protein>
<dbReference type="Proteomes" id="UP000738359">
    <property type="component" value="Unassembled WGS sequence"/>
</dbReference>
<dbReference type="AlphaFoldDB" id="A0A9P6ILS3"/>
<evidence type="ECO:0000313" key="2">
    <source>
        <dbReference type="Proteomes" id="UP000738359"/>
    </source>
</evidence>
<comment type="caution">
    <text evidence="1">The sequence shown here is derived from an EMBL/GenBank/DDBJ whole genome shotgun (WGS) entry which is preliminary data.</text>
</comment>